<dbReference type="InterPro" id="IPR036291">
    <property type="entry name" value="NAD(P)-bd_dom_sf"/>
</dbReference>
<dbReference type="eggNOG" id="arCOG01458">
    <property type="taxonomic scope" value="Archaea"/>
</dbReference>
<dbReference type="InterPro" id="IPR013154">
    <property type="entry name" value="ADH-like_N"/>
</dbReference>
<dbReference type="STRING" id="1202768.SAMN05216285_0883"/>
<dbReference type="Gene3D" id="3.40.50.720">
    <property type="entry name" value="NAD(P)-binding Rossmann-like Domain"/>
    <property type="match status" value="1"/>
</dbReference>
<protein>
    <submittedName>
        <fullName evidence="3">NADPH:quinone reductase</fullName>
    </submittedName>
</protein>
<dbReference type="GO" id="GO:0043168">
    <property type="term" value="F:anion binding"/>
    <property type="evidence" value="ECO:0007669"/>
    <property type="project" value="UniProtKB-ARBA"/>
</dbReference>
<dbReference type="AlphaFoldDB" id="A0A1I0MER7"/>
<feature type="domain" description="Enoyl reductase (ER)" evidence="2">
    <location>
        <begin position="37"/>
        <end position="346"/>
    </location>
</feature>
<reference evidence="4" key="1">
    <citation type="submission" date="2016-10" db="EMBL/GenBank/DDBJ databases">
        <authorList>
            <person name="Varghese N."/>
        </authorList>
    </citation>
    <scope>NUCLEOTIDE SEQUENCE [LARGE SCALE GENOMIC DNA]</scope>
    <source>
        <strain evidence="4">CGMCC 1.12284</strain>
    </source>
</reference>
<dbReference type="SUPFAM" id="SSF51735">
    <property type="entry name" value="NAD(P)-binding Rossmann-fold domains"/>
    <property type="match status" value="1"/>
</dbReference>
<name>A0A1I0MER7_9EURY</name>
<dbReference type="PANTHER" id="PTHR44154">
    <property type="entry name" value="QUINONE OXIDOREDUCTASE"/>
    <property type="match status" value="1"/>
</dbReference>
<evidence type="ECO:0000259" key="2">
    <source>
        <dbReference type="SMART" id="SM00829"/>
    </source>
</evidence>
<dbReference type="PANTHER" id="PTHR44154:SF1">
    <property type="entry name" value="QUINONE OXIDOREDUCTASE"/>
    <property type="match status" value="1"/>
</dbReference>
<gene>
    <name evidence="3" type="ORF">SAMN05216285_0883</name>
</gene>
<evidence type="ECO:0000313" key="3">
    <source>
        <dbReference type="EMBL" id="SEV86873.1"/>
    </source>
</evidence>
<keyword evidence="4" id="KW-1185">Reference proteome</keyword>
<dbReference type="Proteomes" id="UP000183275">
    <property type="component" value="Unassembled WGS sequence"/>
</dbReference>
<dbReference type="Gene3D" id="3.90.180.10">
    <property type="entry name" value="Medium-chain alcohol dehydrogenases, catalytic domain"/>
    <property type="match status" value="1"/>
</dbReference>
<dbReference type="SMART" id="SM00829">
    <property type="entry name" value="PKS_ER"/>
    <property type="match status" value="1"/>
</dbReference>
<organism evidence="3 4">
    <name type="scientific">Natrinema salifodinae</name>
    <dbReference type="NCBI Taxonomy" id="1202768"/>
    <lineage>
        <taxon>Archaea</taxon>
        <taxon>Methanobacteriati</taxon>
        <taxon>Methanobacteriota</taxon>
        <taxon>Stenosarchaea group</taxon>
        <taxon>Halobacteria</taxon>
        <taxon>Halobacteriales</taxon>
        <taxon>Natrialbaceae</taxon>
        <taxon>Natrinema</taxon>
    </lineage>
</organism>
<accession>A0A1I0MER7</accession>
<dbReference type="InterPro" id="IPR011032">
    <property type="entry name" value="GroES-like_sf"/>
</dbReference>
<dbReference type="EMBL" id="FOIS01000001">
    <property type="protein sequence ID" value="SEV86873.1"/>
    <property type="molecule type" value="Genomic_DNA"/>
</dbReference>
<dbReference type="GO" id="GO:0044281">
    <property type="term" value="P:small molecule metabolic process"/>
    <property type="evidence" value="ECO:0007669"/>
    <property type="project" value="UniProtKB-ARBA"/>
</dbReference>
<dbReference type="Pfam" id="PF08240">
    <property type="entry name" value="ADH_N"/>
    <property type="match status" value="1"/>
</dbReference>
<sequence length="348" mass="36575">MVLSVGKTAHAAVSCTLMPPRYVLPNEMRAVRLHEHGDTDVLHVDEIERPEPADDELLVEVAAAGVNPVDTYFRDGSYTPVDVPFTPGVDVAGVVAETGAAVEEFAAGDRVYGTGIGNGSSQGSYAEYATIPTDRVVLLPDGADITEAGAAGVVAVTAWRALIDHADLDPAEYCLVHGGSGGVGHAAVQIAAAVSARVITTAAEEYHDELADYGAETVLDYTRDDLADAVREASDGGVDAVLDHRLDDYLQFDADVAATGARVVGIGENSPDPGFTNDGAARSKDVSYQFMSMFNTPDLRVPLRGAAHLMDAGDLSIDVARTYDLEEADEAQRAVMADSFLGKLVIEP</sequence>
<evidence type="ECO:0000256" key="1">
    <source>
        <dbReference type="ARBA" id="ARBA00022857"/>
    </source>
</evidence>
<dbReference type="InterPro" id="IPR020843">
    <property type="entry name" value="ER"/>
</dbReference>
<keyword evidence="1" id="KW-0521">NADP</keyword>
<evidence type="ECO:0000313" key="4">
    <source>
        <dbReference type="Proteomes" id="UP000183275"/>
    </source>
</evidence>
<dbReference type="SUPFAM" id="SSF50129">
    <property type="entry name" value="GroES-like"/>
    <property type="match status" value="1"/>
</dbReference>
<dbReference type="GO" id="GO:0030554">
    <property type="term" value="F:adenyl nucleotide binding"/>
    <property type="evidence" value="ECO:0007669"/>
    <property type="project" value="UniProtKB-ARBA"/>
</dbReference>
<proteinExistence type="predicted"/>
<dbReference type="Pfam" id="PF13602">
    <property type="entry name" value="ADH_zinc_N_2"/>
    <property type="match status" value="1"/>
</dbReference>
<dbReference type="CDD" id="cd08253">
    <property type="entry name" value="zeta_crystallin"/>
    <property type="match status" value="1"/>
</dbReference>
<dbReference type="GO" id="GO:0016616">
    <property type="term" value="F:oxidoreductase activity, acting on the CH-OH group of donors, NAD or NADP as acceptor"/>
    <property type="evidence" value="ECO:0007669"/>
    <property type="project" value="UniProtKB-ARBA"/>
</dbReference>
<dbReference type="InterPro" id="IPR051603">
    <property type="entry name" value="Zinc-ADH_QOR/CCCR"/>
</dbReference>